<dbReference type="EMBL" id="GBXM01029400">
    <property type="protein sequence ID" value="JAH79177.1"/>
    <property type="molecule type" value="Transcribed_RNA"/>
</dbReference>
<reference evidence="1" key="1">
    <citation type="submission" date="2014-11" db="EMBL/GenBank/DDBJ databases">
        <authorList>
            <person name="Amaro Gonzalez C."/>
        </authorList>
    </citation>
    <scope>NUCLEOTIDE SEQUENCE</scope>
</reference>
<name>A0A0E9VM78_ANGAN</name>
<protein>
    <submittedName>
        <fullName evidence="1">Uncharacterized protein</fullName>
    </submittedName>
</protein>
<evidence type="ECO:0000313" key="1">
    <source>
        <dbReference type="EMBL" id="JAH79177.1"/>
    </source>
</evidence>
<organism evidence="1">
    <name type="scientific">Anguilla anguilla</name>
    <name type="common">European freshwater eel</name>
    <name type="synonym">Muraena anguilla</name>
    <dbReference type="NCBI Taxonomy" id="7936"/>
    <lineage>
        <taxon>Eukaryota</taxon>
        <taxon>Metazoa</taxon>
        <taxon>Chordata</taxon>
        <taxon>Craniata</taxon>
        <taxon>Vertebrata</taxon>
        <taxon>Euteleostomi</taxon>
        <taxon>Actinopterygii</taxon>
        <taxon>Neopterygii</taxon>
        <taxon>Teleostei</taxon>
        <taxon>Anguilliformes</taxon>
        <taxon>Anguillidae</taxon>
        <taxon>Anguilla</taxon>
    </lineage>
</organism>
<proteinExistence type="predicted"/>
<accession>A0A0E9VM78</accession>
<reference evidence="1" key="2">
    <citation type="journal article" date="2015" name="Fish Shellfish Immunol.">
        <title>Early steps in the European eel (Anguilla anguilla)-Vibrio vulnificus interaction in the gills: Role of the RtxA13 toxin.</title>
        <authorList>
            <person name="Callol A."/>
            <person name="Pajuelo D."/>
            <person name="Ebbesson L."/>
            <person name="Teles M."/>
            <person name="MacKenzie S."/>
            <person name="Amaro C."/>
        </authorList>
    </citation>
    <scope>NUCLEOTIDE SEQUENCE</scope>
</reference>
<sequence>MVCTVTEK</sequence>